<comment type="function">
    <text evidence="7">Required for the synthesis of 40S ribosome subunits. Has a role in processing 20S pre-rRNA into the mature 18S rRNA, where it is required for cleavage at the 3' end of the mature 18S rRNA (D-site). Accompanies the 20S pre-rRNA from the nucleus to the cytoplasm.</text>
</comment>
<dbReference type="PANTHER" id="PTHR12814">
    <property type="entry name" value="RNA-BINDING PROTEIN NOB1"/>
    <property type="match status" value="1"/>
</dbReference>
<dbReference type="CDD" id="cd09876">
    <property type="entry name" value="PIN_Nob1-like"/>
    <property type="match status" value="1"/>
</dbReference>
<feature type="binding site" evidence="8">
    <location>
        <position position="259"/>
    </location>
    <ligand>
        <name>Zn(2+)</name>
        <dbReference type="ChEBI" id="CHEBI:29105"/>
    </ligand>
</feature>
<accession>A0A4P9YYM7</accession>
<feature type="region of interest" description="Disordered" evidence="9">
    <location>
        <begin position="132"/>
        <end position="180"/>
    </location>
</feature>
<evidence type="ECO:0000256" key="8">
    <source>
        <dbReference type="PIRSR" id="PIRSR037125-1"/>
    </source>
</evidence>
<dbReference type="PIRSF" id="PIRSF037125">
    <property type="entry name" value="D-site_20S_pre-rRNA_nuclease"/>
    <property type="match status" value="1"/>
</dbReference>
<keyword evidence="6 7" id="KW-0539">Nucleus</keyword>
<feature type="domain" description="Ribonuclease PIN" evidence="11">
    <location>
        <begin position="14"/>
        <end position="98"/>
    </location>
</feature>
<keyword evidence="3 7" id="KW-0479">Metal-binding</keyword>
<feature type="binding site" evidence="8">
    <location>
        <position position="244"/>
    </location>
    <ligand>
        <name>Zn(2+)</name>
        <dbReference type="ChEBI" id="CHEBI:29105"/>
    </ligand>
</feature>
<evidence type="ECO:0000256" key="9">
    <source>
        <dbReference type="SAM" id="MobiDB-lite"/>
    </source>
</evidence>
<dbReference type="GO" id="GO:0030688">
    <property type="term" value="C:preribosome, small subunit precursor"/>
    <property type="evidence" value="ECO:0007669"/>
    <property type="project" value="TreeGrafter"/>
</dbReference>
<dbReference type="InterPro" id="IPR033411">
    <property type="entry name" value="Ribonuclease_PIN"/>
</dbReference>
<keyword evidence="2" id="KW-0540">Nuclease</keyword>
<organism evidence="12 13">
    <name type="scientific">Syncephalis pseudoplumigaleata</name>
    <dbReference type="NCBI Taxonomy" id="1712513"/>
    <lineage>
        <taxon>Eukaryota</taxon>
        <taxon>Fungi</taxon>
        <taxon>Fungi incertae sedis</taxon>
        <taxon>Zoopagomycota</taxon>
        <taxon>Zoopagomycotina</taxon>
        <taxon>Zoopagomycetes</taxon>
        <taxon>Zoopagales</taxon>
        <taxon>Piptocephalidaceae</taxon>
        <taxon>Syncephalis</taxon>
    </lineage>
</organism>
<feature type="compositionally biased region" description="Polar residues" evidence="9">
    <location>
        <begin position="344"/>
        <end position="355"/>
    </location>
</feature>
<feature type="compositionally biased region" description="Acidic residues" evidence="9">
    <location>
        <begin position="158"/>
        <end position="172"/>
    </location>
</feature>
<dbReference type="GO" id="GO:0004521">
    <property type="term" value="F:RNA endonuclease activity"/>
    <property type="evidence" value="ECO:0007669"/>
    <property type="project" value="UniProtKB-UniRule"/>
</dbReference>
<dbReference type="OrthoDB" id="446759at2759"/>
<dbReference type="Proteomes" id="UP000278143">
    <property type="component" value="Unassembled WGS sequence"/>
</dbReference>
<comment type="subcellular location">
    <subcellularLocation>
        <location evidence="7">Nucleus</location>
        <location evidence="7">Nucleolus</location>
    </subcellularLocation>
</comment>
<dbReference type="GO" id="GO:0005737">
    <property type="term" value="C:cytoplasm"/>
    <property type="evidence" value="ECO:0007669"/>
    <property type="project" value="UniProtKB-ARBA"/>
</dbReference>
<feature type="domain" description="Nin one binding (NOB1) Zn-ribbon-like" evidence="10">
    <location>
        <begin position="231"/>
        <end position="302"/>
    </location>
</feature>
<dbReference type="GO" id="GO:0046872">
    <property type="term" value="F:metal ion binding"/>
    <property type="evidence" value="ECO:0007669"/>
    <property type="project" value="UniProtKB-UniRule"/>
</dbReference>
<evidence type="ECO:0000259" key="10">
    <source>
        <dbReference type="Pfam" id="PF08772"/>
    </source>
</evidence>
<evidence type="ECO:0000256" key="4">
    <source>
        <dbReference type="ARBA" id="ARBA00022801"/>
    </source>
</evidence>
<dbReference type="Gene3D" id="6.20.210.10">
    <property type="entry name" value="Nin one binding (NOB1), Zn-ribbon-like"/>
    <property type="match status" value="1"/>
</dbReference>
<protein>
    <recommendedName>
        <fullName evidence="7">20S-pre-rRNA D-site endonuclease NOB1</fullName>
    </recommendedName>
</protein>
<feature type="binding site" evidence="8">
    <location>
        <position position="256"/>
    </location>
    <ligand>
        <name>Zn(2+)</name>
        <dbReference type="ChEBI" id="CHEBI:29105"/>
    </ligand>
</feature>
<evidence type="ECO:0000256" key="7">
    <source>
        <dbReference type="PIRNR" id="PIRNR037125"/>
    </source>
</evidence>
<dbReference type="Gene3D" id="3.40.50.1010">
    <property type="entry name" value="5'-nuclease"/>
    <property type="match status" value="1"/>
</dbReference>
<evidence type="ECO:0000256" key="2">
    <source>
        <dbReference type="ARBA" id="ARBA00022722"/>
    </source>
</evidence>
<keyword evidence="4" id="KW-0378">Hydrolase</keyword>
<keyword evidence="5 7" id="KW-0862">Zinc</keyword>
<dbReference type="GO" id="GO:0030490">
    <property type="term" value="P:maturation of SSU-rRNA"/>
    <property type="evidence" value="ECO:0007669"/>
    <property type="project" value="TreeGrafter"/>
</dbReference>
<dbReference type="GO" id="GO:0005730">
    <property type="term" value="C:nucleolus"/>
    <property type="evidence" value="ECO:0007669"/>
    <property type="project" value="UniProtKB-SubCell"/>
</dbReference>
<name>A0A4P9YYM7_9FUNG</name>
<gene>
    <name evidence="12" type="ORF">SYNPS1DRAFT_15997</name>
</gene>
<evidence type="ECO:0000259" key="11">
    <source>
        <dbReference type="Pfam" id="PF17146"/>
    </source>
</evidence>
<evidence type="ECO:0000256" key="1">
    <source>
        <dbReference type="ARBA" id="ARBA00005858"/>
    </source>
</evidence>
<reference evidence="13" key="1">
    <citation type="journal article" date="2018" name="Nat. Microbiol.">
        <title>Leveraging single-cell genomics to expand the fungal tree of life.</title>
        <authorList>
            <person name="Ahrendt S.R."/>
            <person name="Quandt C.A."/>
            <person name="Ciobanu D."/>
            <person name="Clum A."/>
            <person name="Salamov A."/>
            <person name="Andreopoulos B."/>
            <person name="Cheng J.F."/>
            <person name="Woyke T."/>
            <person name="Pelin A."/>
            <person name="Henrissat B."/>
            <person name="Reynolds N.K."/>
            <person name="Benny G.L."/>
            <person name="Smith M.E."/>
            <person name="James T.Y."/>
            <person name="Grigoriev I.V."/>
        </authorList>
    </citation>
    <scope>NUCLEOTIDE SEQUENCE [LARGE SCALE GENOMIC DNA]</scope>
    <source>
        <strain evidence="13">Benny S71-1</strain>
    </source>
</reference>
<evidence type="ECO:0000256" key="3">
    <source>
        <dbReference type="ARBA" id="ARBA00022723"/>
    </source>
</evidence>
<dbReference type="SUPFAM" id="SSF144206">
    <property type="entry name" value="NOB1 zinc finger-like"/>
    <property type="match status" value="1"/>
</dbReference>
<feature type="binding site" evidence="8">
    <location>
        <position position="241"/>
    </location>
    <ligand>
        <name>Zn(2+)</name>
        <dbReference type="ChEBI" id="CHEBI:29105"/>
    </ligand>
</feature>
<dbReference type="EMBL" id="KZ989838">
    <property type="protein sequence ID" value="RKP25216.1"/>
    <property type="molecule type" value="Genomic_DNA"/>
</dbReference>
<evidence type="ECO:0000313" key="13">
    <source>
        <dbReference type="Proteomes" id="UP000278143"/>
    </source>
</evidence>
<evidence type="ECO:0000313" key="12">
    <source>
        <dbReference type="EMBL" id="RKP25216.1"/>
    </source>
</evidence>
<evidence type="ECO:0000256" key="5">
    <source>
        <dbReference type="ARBA" id="ARBA00022833"/>
    </source>
</evidence>
<keyword evidence="13" id="KW-1185">Reference proteome</keyword>
<dbReference type="GO" id="GO:0016787">
    <property type="term" value="F:hydrolase activity"/>
    <property type="evidence" value="ECO:0007669"/>
    <property type="project" value="UniProtKB-KW"/>
</dbReference>
<dbReference type="InterPro" id="IPR036283">
    <property type="entry name" value="NOB1_Zf-like_sf"/>
</dbReference>
<proteinExistence type="inferred from homology"/>
<dbReference type="Pfam" id="PF17146">
    <property type="entry name" value="PIN_6"/>
    <property type="match status" value="1"/>
</dbReference>
<dbReference type="InterPro" id="IPR017117">
    <property type="entry name" value="Nob1_euk"/>
</dbReference>
<dbReference type="Pfam" id="PF08772">
    <property type="entry name" value="Zn_ribbon_NOB1"/>
    <property type="match status" value="1"/>
</dbReference>
<dbReference type="InterPro" id="IPR039907">
    <property type="entry name" value="NOB1"/>
</dbReference>
<dbReference type="FunFam" id="3.40.50.1010:FF:000020">
    <property type="entry name" value="20S-pre-rRNA D-site endonuclease NOB1"/>
    <property type="match status" value="1"/>
</dbReference>
<feature type="region of interest" description="Disordered" evidence="9">
    <location>
        <begin position="340"/>
        <end position="378"/>
    </location>
</feature>
<evidence type="ECO:0000256" key="6">
    <source>
        <dbReference type="ARBA" id="ARBA00023242"/>
    </source>
</evidence>
<dbReference type="AlphaFoldDB" id="A0A4P9YYM7"/>
<comment type="similarity">
    <text evidence="1 7">Belongs to the NOB1 family.</text>
</comment>
<dbReference type="PANTHER" id="PTHR12814:SF2">
    <property type="entry name" value="RNA-BINDING PROTEIN NOB1"/>
    <property type="match status" value="1"/>
</dbReference>
<sequence>MSTPSAVPRSAEYLVVDTGPLLAGQQWHRLATKLYTIPEVIAEVRDKKSRAVLDSVDLTVRVPTEEAMHAIIRFAKLTGDFAVLSMTDIKVMALAYTLEKERNGVDHLKTAPTMRTAMASTQKPIVMATTPEPSNAAAATVSDESTDEPLVPGTVDTATEDEADEGDTDSDGEWITPDNVDKHKCRDQGHDTDSNRVAQQVDVACMTADFAMQNVLIQMGLHLMSMDGMVIRRVKTWVLRCHACYKITTDMEKQFCPSCGNNTLLRVTAGLNSDGELCIYLKDKFQYNTRGTRYSIPKPQGGKHNNDLVLCEDERIYQVAVHRNRRKAAQQDFFDPDYIPAMLQGNSGRSSQNAMMPTIGHGRRNPNASRRGGKGKRR</sequence>
<dbReference type="InterPro" id="IPR014881">
    <property type="entry name" value="NOB1_Zn-bd"/>
</dbReference>